<proteinExistence type="predicted"/>
<dbReference type="RefSeq" id="WP_319969368.1">
    <property type="nucleotide sequence ID" value="NZ_JAXAVW010000026.1"/>
</dbReference>
<feature type="compositionally biased region" description="Basic and acidic residues" evidence="1">
    <location>
        <begin position="233"/>
        <end position="242"/>
    </location>
</feature>
<feature type="compositionally biased region" description="Polar residues" evidence="1">
    <location>
        <begin position="653"/>
        <end position="664"/>
    </location>
</feature>
<feature type="compositionally biased region" description="Low complexity" evidence="1">
    <location>
        <begin position="440"/>
        <end position="461"/>
    </location>
</feature>
<protein>
    <recommendedName>
        <fullName evidence="4">Syndecan 1</fullName>
    </recommendedName>
</protein>
<feature type="region of interest" description="Disordered" evidence="1">
    <location>
        <begin position="435"/>
        <end position="462"/>
    </location>
</feature>
<evidence type="ECO:0000256" key="1">
    <source>
        <dbReference type="SAM" id="MobiDB-lite"/>
    </source>
</evidence>
<feature type="compositionally biased region" description="Low complexity" evidence="1">
    <location>
        <begin position="140"/>
        <end position="151"/>
    </location>
</feature>
<feature type="region of interest" description="Disordered" evidence="1">
    <location>
        <begin position="520"/>
        <end position="539"/>
    </location>
</feature>
<feature type="region of interest" description="Disordered" evidence="1">
    <location>
        <begin position="622"/>
        <end position="647"/>
    </location>
</feature>
<feature type="compositionally biased region" description="Pro residues" evidence="1">
    <location>
        <begin position="727"/>
        <end position="736"/>
    </location>
</feature>
<evidence type="ECO:0000313" key="3">
    <source>
        <dbReference type="Proteomes" id="UP001285521"/>
    </source>
</evidence>
<dbReference type="EMBL" id="JAXAVW010000026">
    <property type="protein sequence ID" value="MDX8034347.1"/>
    <property type="molecule type" value="Genomic_DNA"/>
</dbReference>
<feature type="region of interest" description="Disordered" evidence="1">
    <location>
        <begin position="127"/>
        <end position="181"/>
    </location>
</feature>
<accession>A0ABU4T8S3</accession>
<name>A0ABU4T8S3_9PSEU</name>
<feature type="region of interest" description="Disordered" evidence="1">
    <location>
        <begin position="653"/>
        <end position="672"/>
    </location>
</feature>
<sequence>MWPFRRRSAPLPVVRADWRTLPPLQRIVTAHPLINPVSAFSSRLASWQNPSFLAPLAHVVGPAEPSGSIADVAAPAPESYGWKSELGRAPAADGPVVARIAEAPPVVSAGSVGSVVSRSVVEPEPDLAPLEAPVAPPASAPANAPDVVPASGPALVQRSVSEDLPLPAPAPATRPRRLGLGEPISPVLQRTAETAALTGPAGPDTSQPSGPAQPASTGDAVDSPSAPIAGFADHQRSTDASREVAQQAAPPMAQRAIELPVPTAHTADVRQSNIVDSSAVAADHVSGVHQGGSPTIREASPPTVQRLVGATPSLPVVARLEDSAAPETSAVASSGDGQLGADPSTTMPTDPPRADPGTAVPSGQVGTDVSAAPPTKPDTSGPVTQRLVGNEPTLPVVGRADSAAPSAGRESAAPSPLAAAGSDFTEPVAQRLVGGEPSLPVVAPSAARESAAPGPRAAAGADFTEPVVQRLVGGEPSLPVVAPSAARESAAPSPSAAAGADIAEPVAQRLVGSEPSLPVIGRTESADIPSTPQESAGPLAVSRADFVEPVAQRVVGGEPSLPVIARTDSATAASTPQVATALSQPAPDLPSATTLTLTRAHFTEPVAQRLVGSAPPIIQRTADVDSPTHRESPPNRASTQTGEPAVIQRTDTTPQALRASSGSQAPGPLAPGVLTLAHPAALQRTTAHSAAALPTPALPTPAQPAAALPVVTLPTPDPAPVLLRTPDPAPSPPPAEPVQRTAEVQRAEAPQPQASAQNPEELLRKLYDPLLRRLKADLWLDRERRGALTDL</sequence>
<evidence type="ECO:0000313" key="2">
    <source>
        <dbReference type="EMBL" id="MDX8034347.1"/>
    </source>
</evidence>
<reference evidence="2 3" key="1">
    <citation type="submission" date="2023-11" db="EMBL/GenBank/DDBJ databases">
        <title>Lentzea sokolovensis, sp. nov., Lentzea kristufkii, sp. nov., and Lentzea miocenensis, sp. nov., rare actinobacteria from Sokolov Coal Basin, Miocene lacustrine sediment, Czech Republic.</title>
        <authorList>
            <person name="Lara A."/>
            <person name="Kotroba L."/>
            <person name="Nouioui I."/>
            <person name="Neumann-Schaal M."/>
            <person name="Mast Y."/>
            <person name="Chronakova A."/>
        </authorList>
    </citation>
    <scope>NUCLEOTIDE SEQUENCE [LARGE SCALE GENOMIC DNA]</scope>
    <source>
        <strain evidence="2 3">BCCO 10_0856</strain>
    </source>
</reference>
<evidence type="ECO:0008006" key="4">
    <source>
        <dbReference type="Google" id="ProtNLM"/>
    </source>
</evidence>
<feature type="compositionally biased region" description="Low complexity" evidence="1">
    <location>
        <begin position="411"/>
        <end position="420"/>
    </location>
</feature>
<keyword evidence="3" id="KW-1185">Reference proteome</keyword>
<feature type="compositionally biased region" description="Basic and acidic residues" evidence="1">
    <location>
        <begin position="622"/>
        <end position="633"/>
    </location>
</feature>
<feature type="compositionally biased region" description="Polar residues" evidence="1">
    <location>
        <begin position="204"/>
        <end position="216"/>
    </location>
</feature>
<feature type="region of interest" description="Disordered" evidence="1">
    <location>
        <begin position="721"/>
        <end position="761"/>
    </location>
</feature>
<organism evidence="2 3">
    <name type="scientific">Lentzea miocenica</name>
    <dbReference type="NCBI Taxonomy" id="3095431"/>
    <lineage>
        <taxon>Bacteria</taxon>
        <taxon>Bacillati</taxon>
        <taxon>Actinomycetota</taxon>
        <taxon>Actinomycetes</taxon>
        <taxon>Pseudonocardiales</taxon>
        <taxon>Pseudonocardiaceae</taxon>
        <taxon>Lentzea</taxon>
    </lineage>
</organism>
<feature type="region of interest" description="Disordered" evidence="1">
    <location>
        <begin position="318"/>
        <end position="423"/>
    </location>
</feature>
<gene>
    <name evidence="2" type="ORF">SK803_29370</name>
</gene>
<comment type="caution">
    <text evidence="2">The sequence shown here is derived from an EMBL/GenBank/DDBJ whole genome shotgun (WGS) entry which is preliminary data.</text>
</comment>
<feature type="region of interest" description="Disordered" evidence="1">
    <location>
        <begin position="195"/>
        <end position="257"/>
    </location>
</feature>
<feature type="compositionally biased region" description="Low complexity" evidence="1">
    <location>
        <begin position="245"/>
        <end position="256"/>
    </location>
</feature>
<dbReference type="Proteomes" id="UP001285521">
    <property type="component" value="Unassembled WGS sequence"/>
</dbReference>